<dbReference type="PANTHER" id="PTHR34385">
    <property type="entry name" value="D-ALANYL-D-ALANINE CARBOXYPEPTIDASE"/>
    <property type="match status" value="1"/>
</dbReference>
<feature type="domain" description="D-alanyl-D-alanine carboxypeptidase-like core" evidence="3">
    <location>
        <begin position="120"/>
        <end position="250"/>
    </location>
</feature>
<dbReference type="CDD" id="cd14852">
    <property type="entry name" value="LD-carboxypeptidase"/>
    <property type="match status" value="1"/>
</dbReference>
<evidence type="ECO:0000313" key="4">
    <source>
        <dbReference type="EMBL" id="EGJ34602.1"/>
    </source>
</evidence>
<dbReference type="AlphaFoldDB" id="F4XL78"/>
<dbReference type="eggNOG" id="COG1876">
    <property type="taxonomic scope" value="Bacteria"/>
</dbReference>
<dbReference type="PANTHER" id="PTHR34385:SF1">
    <property type="entry name" value="PEPTIDOGLYCAN L-ALANYL-D-GLUTAMATE ENDOPEPTIDASE CWLK"/>
    <property type="match status" value="1"/>
</dbReference>
<evidence type="ECO:0000313" key="5">
    <source>
        <dbReference type="Proteomes" id="UP000003959"/>
    </source>
</evidence>
<dbReference type="OrthoDB" id="9792074at2"/>
<dbReference type="Proteomes" id="UP000003959">
    <property type="component" value="Unassembled WGS sequence"/>
</dbReference>
<sequence length="279" mass="30718">MNNAGLPGEPANLSEVTEVTVDDIPEAVRDRQDIKPRSRWQVTLLIIGLLAIGGIAFSLIPMEPTPEAQSNLTPSGKATSTQSQTEASSQGNNADNILGHLPYSEVLSSQLQPITRDGRIKLEAAAARKYKAMAAAARRQGVILVPISGFRSVDQQKYLFFQVKEQRGQVASKRAEVSAPPGYSEHHTGYAIDIGDAMAPATNLNPEFENTAAFKWLEKNAAFYSFELSFPRDNPQGISYEPWHWRFVGDTKSLETFYKGKKPTPLPLPSETPKFEDEV</sequence>
<evidence type="ECO:0000259" key="3">
    <source>
        <dbReference type="Pfam" id="PF02557"/>
    </source>
</evidence>
<dbReference type="GO" id="GO:0006508">
    <property type="term" value="P:proteolysis"/>
    <property type="evidence" value="ECO:0007669"/>
    <property type="project" value="InterPro"/>
</dbReference>
<keyword evidence="5" id="KW-1185">Reference proteome</keyword>
<evidence type="ECO:0000256" key="2">
    <source>
        <dbReference type="SAM" id="Phobius"/>
    </source>
</evidence>
<feature type="compositionally biased region" description="Low complexity" evidence="1">
    <location>
        <begin position="78"/>
        <end position="90"/>
    </location>
</feature>
<dbReference type="InterPro" id="IPR009045">
    <property type="entry name" value="Zn_M74/Hedgehog-like"/>
</dbReference>
<keyword evidence="2" id="KW-0812">Transmembrane</keyword>
<dbReference type="InterPro" id="IPR003709">
    <property type="entry name" value="VanY-like_core_dom"/>
</dbReference>
<protein>
    <submittedName>
        <fullName evidence="4">Metallo peptidase, MEROPS family M15B</fullName>
    </submittedName>
</protein>
<dbReference type="SUPFAM" id="SSF55166">
    <property type="entry name" value="Hedgehog/DD-peptidase"/>
    <property type="match status" value="1"/>
</dbReference>
<proteinExistence type="predicted"/>
<reference evidence="5" key="1">
    <citation type="journal article" date="2011" name="Proc. Natl. Acad. Sci. U.S.A.">
        <title>Genomic insights into the physiology and ecology of the marine filamentous cyanobacterium Lyngbya majuscula.</title>
        <authorList>
            <person name="Jones A.C."/>
            <person name="Monroe E.A."/>
            <person name="Podell S."/>
            <person name="Hess W.R."/>
            <person name="Klages S."/>
            <person name="Esquenazi E."/>
            <person name="Niessen S."/>
            <person name="Hoover H."/>
            <person name="Rothmann M."/>
            <person name="Lasken R.S."/>
            <person name="Yates J.R.III."/>
            <person name="Reinhardt R."/>
            <person name="Kube M."/>
            <person name="Burkart M.D."/>
            <person name="Allen E.E."/>
            <person name="Dorrestein P.C."/>
            <person name="Gerwick W.H."/>
            <person name="Gerwick L."/>
        </authorList>
    </citation>
    <scope>NUCLEOTIDE SEQUENCE [LARGE SCALE GENOMIC DNA]</scope>
    <source>
        <strain evidence="5">3L</strain>
    </source>
</reference>
<dbReference type="EMBL" id="GL890829">
    <property type="protein sequence ID" value="EGJ34602.1"/>
    <property type="molecule type" value="Genomic_DNA"/>
</dbReference>
<dbReference type="Gene3D" id="3.30.1380.10">
    <property type="match status" value="1"/>
</dbReference>
<feature type="compositionally biased region" description="Polar residues" evidence="1">
    <location>
        <begin position="67"/>
        <end position="77"/>
    </location>
</feature>
<feature type="region of interest" description="Disordered" evidence="1">
    <location>
        <begin position="260"/>
        <end position="279"/>
    </location>
</feature>
<dbReference type="HOGENOM" id="CLU_054193_6_1_3"/>
<dbReference type="Pfam" id="PF02557">
    <property type="entry name" value="VanY"/>
    <property type="match status" value="1"/>
</dbReference>
<keyword evidence="2" id="KW-0472">Membrane</keyword>
<dbReference type="InterPro" id="IPR052179">
    <property type="entry name" value="DD-CPase-like"/>
</dbReference>
<feature type="transmembrane region" description="Helical" evidence="2">
    <location>
        <begin position="42"/>
        <end position="62"/>
    </location>
</feature>
<feature type="region of interest" description="Disordered" evidence="1">
    <location>
        <begin position="66"/>
        <end position="95"/>
    </location>
</feature>
<gene>
    <name evidence="4" type="ORF">LYNGBM3L_13770</name>
</gene>
<dbReference type="InterPro" id="IPR058193">
    <property type="entry name" value="VanY/YodJ_core_dom"/>
</dbReference>
<evidence type="ECO:0000256" key="1">
    <source>
        <dbReference type="SAM" id="MobiDB-lite"/>
    </source>
</evidence>
<organism evidence="4 5">
    <name type="scientific">Moorena producens 3L</name>
    <dbReference type="NCBI Taxonomy" id="489825"/>
    <lineage>
        <taxon>Bacteria</taxon>
        <taxon>Bacillati</taxon>
        <taxon>Cyanobacteriota</taxon>
        <taxon>Cyanophyceae</taxon>
        <taxon>Coleofasciculales</taxon>
        <taxon>Coleofasciculaceae</taxon>
        <taxon>Moorena</taxon>
    </lineage>
</organism>
<dbReference type="RefSeq" id="WP_008179860.1">
    <property type="nucleotide sequence ID" value="NZ_GL890829.1"/>
</dbReference>
<name>F4XL78_9CYAN</name>
<keyword evidence="2" id="KW-1133">Transmembrane helix</keyword>
<dbReference type="GO" id="GO:0008233">
    <property type="term" value="F:peptidase activity"/>
    <property type="evidence" value="ECO:0007669"/>
    <property type="project" value="InterPro"/>
</dbReference>
<accession>F4XL78</accession>